<accession>A0ACA9R117</accession>
<keyword evidence="2" id="KW-1185">Reference proteome</keyword>
<feature type="non-terminal residue" evidence="1">
    <location>
        <position position="41"/>
    </location>
</feature>
<sequence>DKVEPIVVNQPAPIRNISKLPKLKQKQYNDIKKIEINRDVS</sequence>
<dbReference type="Proteomes" id="UP000789702">
    <property type="component" value="Unassembled WGS sequence"/>
</dbReference>
<feature type="non-terminal residue" evidence="1">
    <location>
        <position position="1"/>
    </location>
</feature>
<name>A0ACA9R117_9GLOM</name>
<protein>
    <submittedName>
        <fullName evidence="1">14655_t:CDS:1</fullName>
    </submittedName>
</protein>
<organism evidence="1 2">
    <name type="scientific">Dentiscutata heterogama</name>
    <dbReference type="NCBI Taxonomy" id="1316150"/>
    <lineage>
        <taxon>Eukaryota</taxon>
        <taxon>Fungi</taxon>
        <taxon>Fungi incertae sedis</taxon>
        <taxon>Mucoromycota</taxon>
        <taxon>Glomeromycotina</taxon>
        <taxon>Glomeromycetes</taxon>
        <taxon>Diversisporales</taxon>
        <taxon>Gigasporaceae</taxon>
        <taxon>Dentiscutata</taxon>
    </lineage>
</organism>
<evidence type="ECO:0000313" key="2">
    <source>
        <dbReference type="Proteomes" id="UP000789702"/>
    </source>
</evidence>
<reference evidence="1" key="1">
    <citation type="submission" date="2021-06" db="EMBL/GenBank/DDBJ databases">
        <authorList>
            <person name="Kallberg Y."/>
            <person name="Tangrot J."/>
            <person name="Rosling A."/>
        </authorList>
    </citation>
    <scope>NUCLEOTIDE SEQUENCE</scope>
    <source>
        <strain evidence="1">IL203A</strain>
    </source>
</reference>
<gene>
    <name evidence="1" type="ORF">DHETER_LOCUS15895</name>
</gene>
<proteinExistence type="predicted"/>
<comment type="caution">
    <text evidence="1">The sequence shown here is derived from an EMBL/GenBank/DDBJ whole genome shotgun (WGS) entry which is preliminary data.</text>
</comment>
<evidence type="ECO:0000313" key="1">
    <source>
        <dbReference type="EMBL" id="CAG8772154.1"/>
    </source>
</evidence>
<dbReference type="EMBL" id="CAJVPU010057492">
    <property type="protein sequence ID" value="CAG8772154.1"/>
    <property type="molecule type" value="Genomic_DNA"/>
</dbReference>